<comment type="caution">
    <text evidence="2">The sequence shown here is derived from an EMBL/GenBank/DDBJ whole genome shotgun (WGS) entry which is preliminary data.</text>
</comment>
<reference evidence="2 3" key="1">
    <citation type="journal article" date="2024" name="J Genomics">
        <title>Draft genome sequencing and assembly of Favolaschia claudopus CIRM-BRFM 2984 isolated from oak limbs.</title>
        <authorList>
            <person name="Navarro D."/>
            <person name="Drula E."/>
            <person name="Chaduli D."/>
            <person name="Cazenave R."/>
            <person name="Ahrendt S."/>
            <person name="Wang J."/>
            <person name="Lipzen A."/>
            <person name="Daum C."/>
            <person name="Barry K."/>
            <person name="Grigoriev I.V."/>
            <person name="Favel A."/>
            <person name="Rosso M.N."/>
            <person name="Martin F."/>
        </authorList>
    </citation>
    <scope>NUCLEOTIDE SEQUENCE [LARGE SCALE GENOMIC DNA]</scope>
    <source>
        <strain evidence="2 3">CIRM-BRFM 2984</strain>
    </source>
</reference>
<name>A0AAW0ELB7_9AGAR</name>
<keyword evidence="1" id="KW-1133">Transmembrane helix</keyword>
<evidence type="ECO:0000313" key="3">
    <source>
        <dbReference type="Proteomes" id="UP001362999"/>
    </source>
</evidence>
<keyword evidence="3" id="KW-1185">Reference proteome</keyword>
<organism evidence="2 3">
    <name type="scientific">Favolaschia claudopus</name>
    <dbReference type="NCBI Taxonomy" id="2862362"/>
    <lineage>
        <taxon>Eukaryota</taxon>
        <taxon>Fungi</taxon>
        <taxon>Dikarya</taxon>
        <taxon>Basidiomycota</taxon>
        <taxon>Agaricomycotina</taxon>
        <taxon>Agaricomycetes</taxon>
        <taxon>Agaricomycetidae</taxon>
        <taxon>Agaricales</taxon>
        <taxon>Marasmiineae</taxon>
        <taxon>Mycenaceae</taxon>
        <taxon>Favolaschia</taxon>
    </lineage>
</organism>
<gene>
    <name evidence="2" type="ORF">R3P38DRAFT_2493228</name>
</gene>
<feature type="transmembrane region" description="Helical" evidence="1">
    <location>
        <begin position="412"/>
        <end position="435"/>
    </location>
</feature>
<feature type="transmembrane region" description="Helical" evidence="1">
    <location>
        <begin position="32"/>
        <end position="51"/>
    </location>
</feature>
<evidence type="ECO:0000256" key="1">
    <source>
        <dbReference type="SAM" id="Phobius"/>
    </source>
</evidence>
<keyword evidence="1" id="KW-0812">Transmembrane</keyword>
<accession>A0AAW0ELB7</accession>
<protein>
    <submittedName>
        <fullName evidence="2">Uncharacterized protein</fullName>
    </submittedName>
</protein>
<dbReference type="AlphaFoldDB" id="A0AAW0ELB7"/>
<proteinExistence type="predicted"/>
<dbReference type="Proteomes" id="UP001362999">
    <property type="component" value="Unassembled WGS sequence"/>
</dbReference>
<evidence type="ECO:0000313" key="2">
    <source>
        <dbReference type="EMBL" id="KAK7065108.1"/>
    </source>
</evidence>
<keyword evidence="1" id="KW-0472">Membrane</keyword>
<dbReference type="EMBL" id="JAWWNJ010000001">
    <property type="protein sequence ID" value="KAK7065108.1"/>
    <property type="molecule type" value="Genomic_DNA"/>
</dbReference>
<sequence>MTRSWYSPLRLMTYRVGYSPQNNYPWRWTTPLALVILLMSTVLLTCVNIPLSGYETVEEFTYFPNASITALPMQNLIPSFLRPATAKFSSQHLNVGQVFSLNGSAVSYTIQSAFDAGSKESVLSFPYYNNPFSNNCDIQNITVNVNLAVEDLYGHQYYGWSATGFILCNYPTAFEMSWGMSWDSAGGPQNAQIDKSLSLYIHLHSAYSRVFGVNSTQVGGASVSVTARPCCSCNGANTSEAVQSDAADLLEFPCTSQPAQFIGISGNVVNSADLEHPWGFLYNWAGSNTSDLFSGLDPQIQYTYFSSKGLSALQAPDLGLIFENQIFSSPEMFNSSIRPIAIPADSQYTNGPFGLISYSMANEMLASTLNTTLMQEWKSSVLAMERSTRVPVLEYLHPISQFKPLGSAMTSVFVATFAMVSAVWTVFGLVARAFVSSPEGEGS</sequence>